<dbReference type="InterPro" id="IPR051168">
    <property type="entry name" value="AASS"/>
</dbReference>
<dbReference type="Pfam" id="PF03435">
    <property type="entry name" value="Sacchrp_dh_NADP"/>
    <property type="match status" value="1"/>
</dbReference>
<dbReference type="GO" id="GO:0005737">
    <property type="term" value="C:cytoplasm"/>
    <property type="evidence" value="ECO:0007669"/>
    <property type="project" value="TreeGrafter"/>
</dbReference>
<dbReference type="InterPro" id="IPR005097">
    <property type="entry name" value="Sacchrp_dh_NADP-bd"/>
</dbReference>
<dbReference type="GO" id="GO:0019878">
    <property type="term" value="P:lysine biosynthetic process via aminoadipic acid"/>
    <property type="evidence" value="ECO:0007669"/>
    <property type="project" value="TreeGrafter"/>
</dbReference>
<proteinExistence type="predicted"/>
<evidence type="ECO:0000313" key="5">
    <source>
        <dbReference type="Proteomes" id="UP000050786"/>
    </source>
</evidence>
<evidence type="ECO:0000256" key="1">
    <source>
        <dbReference type="ARBA" id="ARBA00023002"/>
    </source>
</evidence>
<dbReference type="GO" id="GO:0004753">
    <property type="term" value="F:saccharopine dehydrogenase activity"/>
    <property type="evidence" value="ECO:0007669"/>
    <property type="project" value="TreeGrafter"/>
</dbReference>
<dbReference type="InterPro" id="IPR032095">
    <property type="entry name" value="Sacchrp_dh-like_C"/>
</dbReference>
<keyword evidence="5" id="KW-1185">Reference proteome</keyword>
<evidence type="ECO:0000259" key="3">
    <source>
        <dbReference type="Pfam" id="PF16653"/>
    </source>
</evidence>
<dbReference type="RefSeq" id="WP_058273754.1">
    <property type="nucleotide sequence ID" value="NZ_CYPS01000042.1"/>
</dbReference>
<reference evidence="5" key="1">
    <citation type="submission" date="2015-09" db="EMBL/GenBank/DDBJ databases">
        <authorList>
            <person name="Rodrigo-Torres L."/>
            <person name="Arahal D.R."/>
        </authorList>
    </citation>
    <scope>NUCLEOTIDE SEQUENCE [LARGE SCALE GENOMIC DNA]</scope>
    <source>
        <strain evidence="5">CECT 4293</strain>
    </source>
</reference>
<dbReference type="GO" id="GO:0050303">
    <property type="term" value="F:lysine 6-dehydrogenase activity"/>
    <property type="evidence" value="ECO:0007669"/>
    <property type="project" value="UniProtKB-EC"/>
</dbReference>
<name>A0A0P1EPW2_9RHOB</name>
<dbReference type="AlphaFoldDB" id="A0A0P1EPW2"/>
<sequence>MTIHWCGTGLSAIPGLRRLIEVGHKVTVWNRTIEKAKAEIGDLTDDIRAFDIDALGAVLEKGDVIVSMLPGDWHVPLAELAISKEANFVSSSYIAPEMRALDDKAREAGVALVNEVGLDPGIDHLMAHALIADYRASDAFDAKNHLSFISYCGGIPKNPNPFRYKFSWSPLGVLKALRSPSKSIRDYAPLDVARPWDAISSYIAPLPTPENFEVYPNRDSLPFMEEYQFEDHWTVKEFVRGTLRLNGWADAWSDVFSEIETLSGPEGDARLKEMSDQFWDENAYDEGEPDRVVLCVGLKAEKDGTPVWHKTYVMDAWGDARGTAMARLVSIPVSLAVEAVLNRAIAVGVHAAPSDPKLVQGWMAKIDKLAQHLQVVDHTA</sequence>
<evidence type="ECO:0000313" key="4">
    <source>
        <dbReference type="EMBL" id="CUH43725.1"/>
    </source>
</evidence>
<dbReference type="SUPFAM" id="SSF51735">
    <property type="entry name" value="NAD(P)-binding Rossmann-fold domains"/>
    <property type="match status" value="1"/>
</dbReference>
<gene>
    <name evidence="4" type="primary">lysDH_2</name>
    <name evidence="4" type="ORF">RUM4293_02620</name>
</gene>
<dbReference type="SUPFAM" id="SSF55347">
    <property type="entry name" value="Glyceraldehyde-3-phosphate dehydrogenase-like, C-terminal domain"/>
    <property type="match status" value="1"/>
</dbReference>
<dbReference type="PANTHER" id="PTHR11133:SF22">
    <property type="entry name" value="ALPHA-AMINOADIPIC SEMIALDEHYDE SYNTHASE, MITOCHONDRIAL"/>
    <property type="match status" value="1"/>
</dbReference>
<dbReference type="Gene3D" id="3.30.360.10">
    <property type="entry name" value="Dihydrodipicolinate Reductase, domain 2"/>
    <property type="match status" value="1"/>
</dbReference>
<feature type="domain" description="Saccharopine dehydrogenase-like C-terminal" evidence="3">
    <location>
        <begin position="117"/>
        <end position="367"/>
    </location>
</feature>
<organism evidence="4 5">
    <name type="scientific">Ruegeria atlantica</name>
    <dbReference type="NCBI Taxonomy" id="81569"/>
    <lineage>
        <taxon>Bacteria</taxon>
        <taxon>Pseudomonadati</taxon>
        <taxon>Pseudomonadota</taxon>
        <taxon>Alphaproteobacteria</taxon>
        <taxon>Rhodobacterales</taxon>
        <taxon>Roseobacteraceae</taxon>
        <taxon>Ruegeria</taxon>
    </lineage>
</organism>
<dbReference type="Proteomes" id="UP000050786">
    <property type="component" value="Unassembled WGS sequence"/>
</dbReference>
<dbReference type="InterPro" id="IPR036291">
    <property type="entry name" value="NAD(P)-bd_dom_sf"/>
</dbReference>
<dbReference type="Gene3D" id="3.40.50.720">
    <property type="entry name" value="NAD(P)-binding Rossmann-like Domain"/>
    <property type="match status" value="1"/>
</dbReference>
<dbReference type="EMBL" id="CYPS01000042">
    <property type="protein sequence ID" value="CUH43725.1"/>
    <property type="molecule type" value="Genomic_DNA"/>
</dbReference>
<dbReference type="Pfam" id="PF16653">
    <property type="entry name" value="Sacchrp_dh_C"/>
    <property type="match status" value="1"/>
</dbReference>
<dbReference type="PANTHER" id="PTHR11133">
    <property type="entry name" value="SACCHAROPINE DEHYDROGENASE"/>
    <property type="match status" value="1"/>
</dbReference>
<protein>
    <submittedName>
        <fullName evidence="4">Lysine 6-dehydrogenase</fullName>
        <ecNumber evidence="4">1.4.1.18</ecNumber>
    </submittedName>
</protein>
<dbReference type="EC" id="1.4.1.18" evidence="4"/>
<accession>A0A0P1EPW2</accession>
<evidence type="ECO:0000259" key="2">
    <source>
        <dbReference type="Pfam" id="PF03435"/>
    </source>
</evidence>
<keyword evidence="1 4" id="KW-0560">Oxidoreductase</keyword>
<feature type="domain" description="Saccharopine dehydrogenase NADP binding" evidence="2">
    <location>
        <begin position="10"/>
        <end position="113"/>
    </location>
</feature>